<evidence type="ECO:0000313" key="1">
    <source>
        <dbReference type="EMBL" id="KPG17635.1"/>
    </source>
</evidence>
<keyword evidence="4" id="KW-1185">Reference proteome</keyword>
<name>A0A7V8LSZ5_9MYCO</name>
<proteinExistence type="predicted"/>
<dbReference type="Proteomes" id="UP000037962">
    <property type="component" value="Unassembled WGS sequence"/>
</dbReference>
<organism evidence="1 3">
    <name type="scientific">Mycobacteroides immunogenum</name>
    <dbReference type="NCBI Taxonomy" id="83262"/>
    <lineage>
        <taxon>Bacteria</taxon>
        <taxon>Bacillati</taxon>
        <taxon>Actinomycetota</taxon>
        <taxon>Actinomycetes</taxon>
        <taxon>Mycobacteriales</taxon>
        <taxon>Mycobacteriaceae</taxon>
        <taxon>Mycobacteroides</taxon>
    </lineage>
</organism>
<gene>
    <name evidence="1" type="ORF">AN908_00085</name>
    <name evidence="2" type="ORF">AN912_01490</name>
</gene>
<dbReference type="RefSeq" id="WP_043078133.1">
    <property type="nucleotide sequence ID" value="NZ_LJFV01000011.1"/>
</dbReference>
<evidence type="ECO:0000313" key="2">
    <source>
        <dbReference type="EMBL" id="KPG37671.1"/>
    </source>
</evidence>
<sequence>MTETEPPLTHEERLLIVGLYVALSQSQNRTPLGRLGSERSCYADHDIHGLKSLSHKRIPESQMIEGLETC</sequence>
<evidence type="ECO:0000313" key="4">
    <source>
        <dbReference type="Proteomes" id="UP000037962"/>
    </source>
</evidence>
<reference evidence="3 4" key="1">
    <citation type="submission" date="2015-09" db="EMBL/GenBank/DDBJ databases">
        <title>Genome Sequences of Mycobacterium immunogenum Isolates, Recuperated from a Chloraminated Drinking Water Distribution System Simulator Subjected to Episodes of Nitrification.</title>
        <authorList>
            <person name="Gomez-Alvarez V."/>
            <person name="Revetta R.P."/>
        </authorList>
    </citation>
    <scope>NUCLEOTIDE SEQUENCE [LARGE SCALE GENOMIC DNA]</scope>
    <source>
        <strain evidence="1 3">H008</strain>
        <strain evidence="2 4">H076</strain>
    </source>
</reference>
<dbReference type="AlphaFoldDB" id="A0A7V8LSZ5"/>
<comment type="caution">
    <text evidence="1">The sequence shown here is derived from an EMBL/GenBank/DDBJ whole genome shotgun (WGS) entry which is preliminary data.</text>
</comment>
<dbReference type="EMBL" id="LJFS01000001">
    <property type="protein sequence ID" value="KPG37671.1"/>
    <property type="molecule type" value="Genomic_DNA"/>
</dbReference>
<dbReference type="KEGG" id="miz:BAB75_00445"/>
<dbReference type="Proteomes" id="UP000037843">
    <property type="component" value="Unassembled WGS sequence"/>
</dbReference>
<dbReference type="EMBL" id="LJFO01000001">
    <property type="protein sequence ID" value="KPG17635.1"/>
    <property type="molecule type" value="Genomic_DNA"/>
</dbReference>
<protein>
    <submittedName>
        <fullName evidence="1">Uncharacterized protein</fullName>
    </submittedName>
</protein>
<evidence type="ECO:0000313" key="3">
    <source>
        <dbReference type="Proteomes" id="UP000037843"/>
    </source>
</evidence>
<accession>A0A7V8LSZ5</accession>